<evidence type="ECO:0000313" key="2">
    <source>
        <dbReference type="EMBL" id="MDU0271125.1"/>
    </source>
</evidence>
<dbReference type="Proteomes" id="UP001181086">
    <property type="component" value="Unassembled WGS sequence"/>
</dbReference>
<reference evidence="1" key="1">
    <citation type="submission" date="2022-01" db="EMBL/GenBank/DDBJ databases">
        <title>Novel bile acid biosynthetic pathways are enriched in the microbiome of centenarians.</title>
        <authorList>
            <person name="Sato Y."/>
            <person name="Atarashi K."/>
            <person name="Plichta R.D."/>
            <person name="Arai Y."/>
            <person name="Sasajima S."/>
            <person name="Kearney M.S."/>
            <person name="Suda W."/>
            <person name="Takeshita K."/>
            <person name="Sasaki T."/>
            <person name="Okamoto S."/>
            <person name="Skelly N.A."/>
            <person name="Okamura Y."/>
            <person name="Vlamakis H."/>
            <person name="Li Y."/>
            <person name="Tanoue T."/>
            <person name="Takei H."/>
            <person name="Nittono H."/>
            <person name="Narushima S."/>
            <person name="Irie J."/>
            <person name="Itoh H."/>
            <person name="Moriya K."/>
            <person name="Sugiura Y."/>
            <person name="Suematsu M."/>
            <person name="Moritoki N."/>
            <person name="Shibata S."/>
            <person name="Littman R.D."/>
            <person name="Fischbach A.M."/>
            <person name="Uwamino Y."/>
            <person name="Inoue T."/>
            <person name="Honda A."/>
            <person name="Hattori M."/>
            <person name="Murai T."/>
            <person name="Xavier J.R."/>
            <person name="Hirose N."/>
            <person name="Honda K."/>
        </authorList>
    </citation>
    <scope>NUCLEOTIDE SEQUENCE</scope>
    <source>
        <strain evidence="1">CE91-St7</strain>
    </source>
</reference>
<reference evidence="2" key="2">
    <citation type="submission" date="2023-10" db="EMBL/GenBank/DDBJ databases">
        <title>Genome of Potential pathogenic bacteria in Crohn's disease.</title>
        <authorList>
            <person name="Rodriguez-Palacios A."/>
        </authorList>
    </citation>
    <scope>NUCLEOTIDE SEQUENCE</scope>
    <source>
        <strain evidence="2">CavFT-hAR62</strain>
    </source>
</reference>
<evidence type="ECO:0000313" key="3">
    <source>
        <dbReference type="Proteomes" id="UP001055104"/>
    </source>
</evidence>
<sequence length="54" mass="5975">MRILQIITLSELGGAQTVVINLSNKLSENHEVIVAAGEGDGKMWQMLHPDMKQE</sequence>
<comment type="caution">
    <text evidence="1">The sequence shown here is derived from an EMBL/GenBank/DDBJ whole genome shotgun (WGS) entry which is preliminary data.</text>
</comment>
<organism evidence="1 3">
    <name type="scientific">Phocaeicola dorei</name>
    <dbReference type="NCBI Taxonomy" id="357276"/>
    <lineage>
        <taxon>Bacteria</taxon>
        <taxon>Pseudomonadati</taxon>
        <taxon>Bacteroidota</taxon>
        <taxon>Bacteroidia</taxon>
        <taxon>Bacteroidales</taxon>
        <taxon>Bacteroidaceae</taxon>
        <taxon>Phocaeicola</taxon>
    </lineage>
</organism>
<dbReference type="RefSeq" id="WP_227235867.1">
    <property type="nucleotide sequence ID" value="NZ_BAABYF010000001.1"/>
</dbReference>
<accession>A0AA37KFI6</accession>
<dbReference type="Proteomes" id="UP001055104">
    <property type="component" value="Unassembled WGS sequence"/>
</dbReference>
<evidence type="ECO:0000313" key="1">
    <source>
        <dbReference type="EMBL" id="GKH81678.1"/>
    </source>
</evidence>
<protein>
    <recommendedName>
        <fullName evidence="4">Glycosyltransferase</fullName>
    </recommendedName>
</protein>
<dbReference type="AlphaFoldDB" id="A0AA37KFI6"/>
<dbReference type="EMBL" id="JAWDEV010000010">
    <property type="protein sequence ID" value="MDU0271125.1"/>
    <property type="molecule type" value="Genomic_DNA"/>
</dbReference>
<evidence type="ECO:0008006" key="4">
    <source>
        <dbReference type="Google" id="ProtNLM"/>
    </source>
</evidence>
<name>A0AA37KFI6_9BACT</name>
<proteinExistence type="predicted"/>
<gene>
    <name evidence="1" type="ORF">CE91St7_25620</name>
    <name evidence="2" type="ORF">RVH45_14785</name>
</gene>
<dbReference type="EMBL" id="BQOB01000001">
    <property type="protein sequence ID" value="GKH81678.1"/>
    <property type="molecule type" value="Genomic_DNA"/>
</dbReference>